<organism evidence="1 2">
    <name type="scientific">Nesidiocoris tenuis</name>
    <dbReference type="NCBI Taxonomy" id="355587"/>
    <lineage>
        <taxon>Eukaryota</taxon>
        <taxon>Metazoa</taxon>
        <taxon>Ecdysozoa</taxon>
        <taxon>Arthropoda</taxon>
        <taxon>Hexapoda</taxon>
        <taxon>Insecta</taxon>
        <taxon>Pterygota</taxon>
        <taxon>Neoptera</taxon>
        <taxon>Paraneoptera</taxon>
        <taxon>Hemiptera</taxon>
        <taxon>Heteroptera</taxon>
        <taxon>Panheteroptera</taxon>
        <taxon>Cimicomorpha</taxon>
        <taxon>Miridae</taxon>
        <taxon>Dicyphina</taxon>
        <taxon>Nesidiocoris</taxon>
    </lineage>
</organism>
<keyword evidence="2" id="KW-1185">Reference proteome</keyword>
<name>A0ABN7AJI7_9HEMI</name>
<evidence type="ECO:0000313" key="1">
    <source>
        <dbReference type="EMBL" id="BES92420.1"/>
    </source>
</evidence>
<proteinExistence type="predicted"/>
<reference evidence="1 2" key="1">
    <citation type="submission" date="2023-09" db="EMBL/GenBank/DDBJ databases">
        <title>Nesidiocoris tenuis whole genome shotgun sequence.</title>
        <authorList>
            <person name="Shibata T."/>
            <person name="Shimoda M."/>
            <person name="Kobayashi T."/>
            <person name="Uehara T."/>
        </authorList>
    </citation>
    <scope>NUCLEOTIDE SEQUENCE [LARGE SCALE GENOMIC DNA]</scope>
    <source>
        <strain evidence="1 2">Japan</strain>
    </source>
</reference>
<sequence>MAAAEHIVSGHGERKTLGCGWFLDRPTEEVKILRILNDHPNVLRDLLNAESIIMPFSRAYDVCQVAKEEDQAPLHEISIYLTFLRHDLFLFLEYTVGESTNFLDGKLIPYSIK</sequence>
<gene>
    <name evidence="1" type="ORF">NTJ_05230</name>
</gene>
<evidence type="ECO:0000313" key="2">
    <source>
        <dbReference type="Proteomes" id="UP001307889"/>
    </source>
</evidence>
<protein>
    <submittedName>
        <fullName evidence="1">Uncharacterized protein</fullName>
    </submittedName>
</protein>
<dbReference type="Proteomes" id="UP001307889">
    <property type="component" value="Chromosome 3"/>
</dbReference>
<accession>A0ABN7AJI7</accession>
<dbReference type="EMBL" id="AP028911">
    <property type="protein sequence ID" value="BES92420.1"/>
    <property type="molecule type" value="Genomic_DNA"/>
</dbReference>